<dbReference type="InParanoid" id="A0A2K1IJ62"/>
<reference evidence="1 3" key="2">
    <citation type="journal article" date="2018" name="Plant J.">
        <title>The Physcomitrella patens chromosome-scale assembly reveals moss genome structure and evolution.</title>
        <authorList>
            <person name="Lang D."/>
            <person name="Ullrich K.K."/>
            <person name="Murat F."/>
            <person name="Fuchs J."/>
            <person name="Jenkins J."/>
            <person name="Haas F.B."/>
            <person name="Piednoel M."/>
            <person name="Gundlach H."/>
            <person name="Van Bel M."/>
            <person name="Meyberg R."/>
            <person name="Vives C."/>
            <person name="Morata J."/>
            <person name="Symeonidi A."/>
            <person name="Hiss M."/>
            <person name="Muchero W."/>
            <person name="Kamisugi Y."/>
            <person name="Saleh O."/>
            <person name="Blanc G."/>
            <person name="Decker E.L."/>
            <person name="van Gessel N."/>
            <person name="Grimwood J."/>
            <person name="Hayes R.D."/>
            <person name="Graham S.W."/>
            <person name="Gunter L.E."/>
            <person name="McDaniel S.F."/>
            <person name="Hoernstein S.N.W."/>
            <person name="Larsson A."/>
            <person name="Li F.W."/>
            <person name="Perroud P.F."/>
            <person name="Phillips J."/>
            <person name="Ranjan P."/>
            <person name="Rokshar D.S."/>
            <person name="Rothfels C.J."/>
            <person name="Schneider L."/>
            <person name="Shu S."/>
            <person name="Stevenson D.W."/>
            <person name="Thummler F."/>
            <person name="Tillich M."/>
            <person name="Villarreal Aguilar J.C."/>
            <person name="Widiez T."/>
            <person name="Wong G.K."/>
            <person name="Wymore A."/>
            <person name="Zhang Y."/>
            <person name="Zimmer A.D."/>
            <person name="Quatrano R.S."/>
            <person name="Mayer K.F.X."/>
            <person name="Goodstein D."/>
            <person name="Casacuberta J.M."/>
            <person name="Vandepoele K."/>
            <person name="Reski R."/>
            <person name="Cuming A.C."/>
            <person name="Tuskan G.A."/>
            <person name="Maumus F."/>
            <person name="Salse J."/>
            <person name="Schmutz J."/>
            <person name="Rensing S.A."/>
        </authorList>
    </citation>
    <scope>NUCLEOTIDE SEQUENCE [LARGE SCALE GENOMIC DNA]</scope>
    <source>
        <strain evidence="2 3">cv. Gransden 2004</strain>
    </source>
</reference>
<protein>
    <submittedName>
        <fullName evidence="1 2">Uncharacterized protein</fullName>
    </submittedName>
</protein>
<dbReference type="EnsemblPlants" id="Pp3c23_13130V3.1">
    <property type="protein sequence ID" value="PAC:32948744.CDS.1"/>
    <property type="gene ID" value="Pp3c23_13130"/>
</dbReference>
<evidence type="ECO:0000313" key="3">
    <source>
        <dbReference type="Proteomes" id="UP000006727"/>
    </source>
</evidence>
<dbReference type="EnsemblPlants" id="Pp3c23_13130V3.2">
    <property type="protein sequence ID" value="PAC:32948745.CDS.1"/>
    <property type="gene ID" value="Pp3c23_13130"/>
</dbReference>
<sequence>MFHNLIKVWIDCQRRVTLIKIINIWHPKHGQFIYFGGQIKSSANLVVERREVVEAK</sequence>
<proteinExistence type="predicted"/>
<dbReference type="AlphaFoldDB" id="A0A2K1IJ62"/>
<dbReference type="EMBL" id="ABEU02000023">
    <property type="protein sequence ID" value="PNR29318.1"/>
    <property type="molecule type" value="Genomic_DNA"/>
</dbReference>
<name>A0A2K1IJ62_PHYPA</name>
<organism evidence="1">
    <name type="scientific">Physcomitrium patens</name>
    <name type="common">Spreading-leaved earth moss</name>
    <name type="synonym">Physcomitrella patens</name>
    <dbReference type="NCBI Taxonomy" id="3218"/>
    <lineage>
        <taxon>Eukaryota</taxon>
        <taxon>Viridiplantae</taxon>
        <taxon>Streptophyta</taxon>
        <taxon>Embryophyta</taxon>
        <taxon>Bryophyta</taxon>
        <taxon>Bryophytina</taxon>
        <taxon>Bryopsida</taxon>
        <taxon>Funariidae</taxon>
        <taxon>Funariales</taxon>
        <taxon>Funariaceae</taxon>
        <taxon>Physcomitrium</taxon>
    </lineage>
</organism>
<gene>
    <name evidence="1" type="ORF">PHYPA_028010</name>
</gene>
<dbReference type="Proteomes" id="UP000006727">
    <property type="component" value="Chromosome 23"/>
</dbReference>
<dbReference type="Gramene" id="Pp3c23_13130V3.1">
    <property type="protein sequence ID" value="PAC:32948744.CDS.1"/>
    <property type="gene ID" value="Pp3c23_13130"/>
</dbReference>
<reference evidence="2" key="3">
    <citation type="submission" date="2020-12" db="UniProtKB">
        <authorList>
            <consortium name="EnsemblPlants"/>
        </authorList>
    </citation>
    <scope>IDENTIFICATION</scope>
</reference>
<reference evidence="1 3" key="1">
    <citation type="journal article" date="2008" name="Science">
        <title>The Physcomitrella genome reveals evolutionary insights into the conquest of land by plants.</title>
        <authorList>
            <person name="Rensing S."/>
            <person name="Lang D."/>
            <person name="Zimmer A."/>
            <person name="Terry A."/>
            <person name="Salamov A."/>
            <person name="Shapiro H."/>
            <person name="Nishiyama T."/>
            <person name="Perroud P.-F."/>
            <person name="Lindquist E."/>
            <person name="Kamisugi Y."/>
            <person name="Tanahashi T."/>
            <person name="Sakakibara K."/>
            <person name="Fujita T."/>
            <person name="Oishi K."/>
            <person name="Shin-I T."/>
            <person name="Kuroki Y."/>
            <person name="Toyoda A."/>
            <person name="Suzuki Y."/>
            <person name="Hashimoto A."/>
            <person name="Yamaguchi K."/>
            <person name="Sugano A."/>
            <person name="Kohara Y."/>
            <person name="Fujiyama A."/>
            <person name="Anterola A."/>
            <person name="Aoki S."/>
            <person name="Ashton N."/>
            <person name="Barbazuk W.B."/>
            <person name="Barker E."/>
            <person name="Bennetzen J."/>
            <person name="Bezanilla M."/>
            <person name="Blankenship R."/>
            <person name="Cho S.H."/>
            <person name="Dutcher S."/>
            <person name="Estelle M."/>
            <person name="Fawcett J.A."/>
            <person name="Gundlach H."/>
            <person name="Hanada K."/>
            <person name="Heyl A."/>
            <person name="Hicks K.A."/>
            <person name="Hugh J."/>
            <person name="Lohr M."/>
            <person name="Mayer K."/>
            <person name="Melkozernov A."/>
            <person name="Murata T."/>
            <person name="Nelson D."/>
            <person name="Pils B."/>
            <person name="Prigge M."/>
            <person name="Reiss B."/>
            <person name="Renner T."/>
            <person name="Rombauts S."/>
            <person name="Rushton P."/>
            <person name="Sanderfoot A."/>
            <person name="Schween G."/>
            <person name="Shiu S.-H."/>
            <person name="Stueber K."/>
            <person name="Theodoulou F.L."/>
            <person name="Tu H."/>
            <person name="Van de Peer Y."/>
            <person name="Verrier P.J."/>
            <person name="Waters E."/>
            <person name="Wood A."/>
            <person name="Yang L."/>
            <person name="Cove D."/>
            <person name="Cuming A."/>
            <person name="Hasebe M."/>
            <person name="Lucas S."/>
            <person name="Mishler D.B."/>
            <person name="Reski R."/>
            <person name="Grigoriev I."/>
            <person name="Quatrano R.S."/>
            <person name="Boore J.L."/>
        </authorList>
    </citation>
    <scope>NUCLEOTIDE SEQUENCE [LARGE SCALE GENOMIC DNA]</scope>
    <source>
        <strain evidence="2 3">cv. Gransden 2004</strain>
    </source>
</reference>
<accession>A0A2K1IJ62</accession>
<evidence type="ECO:0000313" key="1">
    <source>
        <dbReference type="EMBL" id="PNR29318.1"/>
    </source>
</evidence>
<keyword evidence="3" id="KW-1185">Reference proteome</keyword>
<dbReference type="Gramene" id="Pp3c23_13130V3.2">
    <property type="protein sequence ID" value="PAC:32948745.CDS.1"/>
    <property type="gene ID" value="Pp3c23_13130"/>
</dbReference>
<evidence type="ECO:0000313" key="2">
    <source>
        <dbReference type="EnsemblPlants" id="PAC:32948744.CDS.1"/>
    </source>
</evidence>
<dbReference type="PaxDb" id="3218-PP1S427_39V6.1"/>